<reference evidence="2" key="1">
    <citation type="submission" date="2023-03" db="EMBL/GenBank/DDBJ databases">
        <title>Massive genome expansion in bonnet fungi (Mycena s.s.) driven by repeated elements and novel gene families across ecological guilds.</title>
        <authorList>
            <consortium name="Lawrence Berkeley National Laboratory"/>
            <person name="Harder C.B."/>
            <person name="Miyauchi S."/>
            <person name="Viragh M."/>
            <person name="Kuo A."/>
            <person name="Thoen E."/>
            <person name="Andreopoulos B."/>
            <person name="Lu D."/>
            <person name="Skrede I."/>
            <person name="Drula E."/>
            <person name="Henrissat B."/>
            <person name="Morin E."/>
            <person name="Kohler A."/>
            <person name="Barry K."/>
            <person name="LaButti K."/>
            <person name="Morin E."/>
            <person name="Salamov A."/>
            <person name="Lipzen A."/>
            <person name="Mereny Z."/>
            <person name="Hegedus B."/>
            <person name="Baldrian P."/>
            <person name="Stursova M."/>
            <person name="Weitz H."/>
            <person name="Taylor A."/>
            <person name="Grigoriev I.V."/>
            <person name="Nagy L.G."/>
            <person name="Martin F."/>
            <person name="Kauserud H."/>
        </authorList>
    </citation>
    <scope>NUCLEOTIDE SEQUENCE</scope>
    <source>
        <strain evidence="2">9144</strain>
    </source>
</reference>
<evidence type="ECO:0000256" key="1">
    <source>
        <dbReference type="SAM" id="MobiDB-lite"/>
    </source>
</evidence>
<proteinExistence type="predicted"/>
<accession>A0AAD6VNB6</accession>
<dbReference type="AlphaFoldDB" id="A0AAD6VNB6"/>
<name>A0AAD6VNB6_9AGAR</name>
<evidence type="ECO:0008006" key="4">
    <source>
        <dbReference type="Google" id="ProtNLM"/>
    </source>
</evidence>
<dbReference type="EMBL" id="JARJCW010000019">
    <property type="protein sequence ID" value="KAJ7214578.1"/>
    <property type="molecule type" value="Genomic_DNA"/>
</dbReference>
<sequence length="794" mass="90067">MIQGDAFVSSAFTRQGVMPVSPYSPTVAITIRVLEFFRAAHLRCPRLGIQAFVRTLCDLHGIAPRPYLVYQFTVAFDLYLALRAIVDKRVQAELGRDVANWRLKNSCPACLYKLEGEPELHIPVLATMDGNNSLKRFARRERETISDDETTAPGASKERCDDRVPPGDYYLPREEVDIWAQEGLEELMKGFVADPEWEEESDGCTERWQNMKEDVTARAWGLYDETGIFISLCRHGFVLVVADMVQSGELAKYGFAVTAHLIRVLRELGLGYDIGCKFGKMVKAHPLLSQLAKENRFTSLVGAFHGHAHNRICQTRFLTTYVKGVGLEDLEGCESFFSKSNALAASTRYATVFHRQQAISTYLEHMDNFDTYQGLSSLLSSKYRRALKIKSTLPALQETMESLGVVNRETFESWLARERECLEQLLKEPLVETLQMEYYQKLVNLRDHEYHLQAVMGVDMPMMPVGGDDGYSTAVRQTSRIESQRWHAQEVHAKTLAAVQDLELRIGVSARWIPGDADWEAASKMVSERRYRRALDHLERLVISRMFELTKVNMAGTGTSLILSTGCALTSRSKAVKTAILKYNEAAESCTPARPTLTWVEVVEYAFLADFDLLRLGREDVRKELWATPGGRAAMDQHFKILRAEEEIFRLDLEIPRFVTYMTDEDSFMVYHEGRLQQEGKVELAYQVRLLRMKRGRFNSIHMERLVKLSEVPGFSGSITPGNAVSKERRVPAEAPRVAEAMPIPMPMPIDEIWCTEEDGDEEIDDEDEEISGVSVAFEHILRITHDSSDVPAL</sequence>
<evidence type="ECO:0000313" key="2">
    <source>
        <dbReference type="EMBL" id="KAJ7214578.1"/>
    </source>
</evidence>
<dbReference type="PANTHER" id="PTHR33096:SF1">
    <property type="entry name" value="CXC1-LIKE CYSTEINE CLUSTER ASSOCIATED WITH KDZ TRANSPOSASES DOMAIN-CONTAINING PROTEIN"/>
    <property type="match status" value="1"/>
</dbReference>
<dbReference type="Proteomes" id="UP001219525">
    <property type="component" value="Unassembled WGS sequence"/>
</dbReference>
<gene>
    <name evidence="2" type="ORF">GGX14DRAFT_359992</name>
</gene>
<organism evidence="2 3">
    <name type="scientific">Mycena pura</name>
    <dbReference type="NCBI Taxonomy" id="153505"/>
    <lineage>
        <taxon>Eukaryota</taxon>
        <taxon>Fungi</taxon>
        <taxon>Dikarya</taxon>
        <taxon>Basidiomycota</taxon>
        <taxon>Agaricomycotina</taxon>
        <taxon>Agaricomycetes</taxon>
        <taxon>Agaricomycetidae</taxon>
        <taxon>Agaricales</taxon>
        <taxon>Marasmiineae</taxon>
        <taxon>Mycenaceae</taxon>
        <taxon>Mycena</taxon>
    </lineage>
</organism>
<feature type="region of interest" description="Disordered" evidence="1">
    <location>
        <begin position="141"/>
        <end position="162"/>
    </location>
</feature>
<dbReference type="PANTHER" id="PTHR33096">
    <property type="entry name" value="CXC2 DOMAIN-CONTAINING PROTEIN"/>
    <property type="match status" value="1"/>
</dbReference>
<keyword evidence="3" id="KW-1185">Reference proteome</keyword>
<comment type="caution">
    <text evidence="2">The sequence shown here is derived from an EMBL/GenBank/DDBJ whole genome shotgun (WGS) entry which is preliminary data.</text>
</comment>
<dbReference type="InterPro" id="IPR040521">
    <property type="entry name" value="KDZ"/>
</dbReference>
<evidence type="ECO:0000313" key="3">
    <source>
        <dbReference type="Proteomes" id="UP001219525"/>
    </source>
</evidence>
<dbReference type="Pfam" id="PF18758">
    <property type="entry name" value="KDZ"/>
    <property type="match status" value="1"/>
</dbReference>
<protein>
    <recommendedName>
        <fullName evidence="4">CxC1-like cysteine cluster associated with KDZ transposases domain-containing protein</fullName>
    </recommendedName>
</protein>